<organism evidence="1 2">
    <name type="scientific">Deefgea tanakiae</name>
    <dbReference type="NCBI Taxonomy" id="2865840"/>
    <lineage>
        <taxon>Bacteria</taxon>
        <taxon>Pseudomonadati</taxon>
        <taxon>Pseudomonadota</taxon>
        <taxon>Betaproteobacteria</taxon>
        <taxon>Neisseriales</taxon>
        <taxon>Chitinibacteraceae</taxon>
        <taxon>Deefgea</taxon>
    </lineage>
</organism>
<keyword evidence="2" id="KW-1185">Reference proteome</keyword>
<proteinExistence type="predicted"/>
<dbReference type="RefSeq" id="WP_221007335.1">
    <property type="nucleotide sequence ID" value="NZ_CP081150.1"/>
</dbReference>
<sequence>MKYQLTAPPYLLAQLATRLALTAQTLQYSLCTPPSEQSDADTPNLIFQADFFHNPIKNSASIDVFVLPSPLSSMHGFMLAAGGNHAALAEAAPILDALSPIASGWLHAGDYGSASFFHQLWQILIGAHADSLLPIWENMRAPNSGFQINHPDLVNQLSSLMAQQQLLTQSLASCSQLFLAEHPPQIFTAYHPLQKQLLSQDDTQKPSPAHEIATLLSSFKINP</sequence>
<evidence type="ECO:0000313" key="2">
    <source>
        <dbReference type="Proteomes" id="UP000825679"/>
    </source>
</evidence>
<accession>A0ABX8ZAJ0</accession>
<dbReference type="EMBL" id="CP081150">
    <property type="protein sequence ID" value="QZA78815.1"/>
    <property type="molecule type" value="Genomic_DNA"/>
</dbReference>
<reference evidence="1 2" key="1">
    <citation type="submission" date="2021-08" db="EMBL/GenBank/DDBJ databases">
        <title>complete genome sequencing of Deefgea sp. D25.</title>
        <authorList>
            <person name="Bae J.-W."/>
            <person name="Gim D.-H."/>
        </authorList>
    </citation>
    <scope>NUCLEOTIDE SEQUENCE [LARGE SCALE GENOMIC DNA]</scope>
    <source>
        <strain evidence="1 2">D25</strain>
    </source>
</reference>
<gene>
    <name evidence="1" type="ORF">K4H28_05245</name>
</gene>
<dbReference type="Proteomes" id="UP000825679">
    <property type="component" value="Chromosome"/>
</dbReference>
<name>A0ABX8ZAJ0_9NEIS</name>
<evidence type="ECO:0000313" key="1">
    <source>
        <dbReference type="EMBL" id="QZA78815.1"/>
    </source>
</evidence>
<protein>
    <submittedName>
        <fullName evidence="1">Uncharacterized protein</fullName>
    </submittedName>
</protein>